<dbReference type="PANTHER" id="PTHR43434:SF19">
    <property type="entry name" value="PHOSPHONOACETALDEHYDE HYDROLASE"/>
    <property type="match status" value="1"/>
</dbReference>
<dbReference type="Pfam" id="PF00702">
    <property type="entry name" value="Hydrolase"/>
    <property type="match status" value="1"/>
</dbReference>
<evidence type="ECO:0000256" key="2">
    <source>
        <dbReference type="ARBA" id="ARBA00011738"/>
    </source>
</evidence>
<dbReference type="InterPro" id="IPR006323">
    <property type="entry name" value="Phosphonoacetald_hydro"/>
</dbReference>
<dbReference type="InterPro" id="IPR023214">
    <property type="entry name" value="HAD_sf"/>
</dbReference>
<dbReference type="Gene3D" id="1.10.150.240">
    <property type="entry name" value="Putative phosphatase, domain 2"/>
    <property type="match status" value="1"/>
</dbReference>
<dbReference type="Gene3D" id="3.40.50.1000">
    <property type="entry name" value="HAD superfamily/HAD-like"/>
    <property type="match status" value="1"/>
</dbReference>
<dbReference type="HAMAP" id="MF_01375">
    <property type="entry name" value="PhnX"/>
    <property type="match status" value="1"/>
</dbReference>
<gene>
    <name evidence="10" type="ORF">C5Y93_20180</name>
</gene>
<evidence type="ECO:0000256" key="1">
    <source>
        <dbReference type="ARBA" id="ARBA00001946"/>
    </source>
</evidence>
<dbReference type="FunFam" id="1.10.150.240:FF:000006">
    <property type="entry name" value="Phosphonoacetaldehyde hydrolase"/>
    <property type="match status" value="1"/>
</dbReference>
<evidence type="ECO:0000256" key="8">
    <source>
        <dbReference type="ARBA" id="ARBA00056573"/>
    </source>
</evidence>
<comment type="caution">
    <text evidence="10">The sequence shown here is derived from an EMBL/GenBank/DDBJ whole genome shotgun (WGS) entry which is preliminary data.</text>
</comment>
<protein>
    <recommendedName>
        <fullName evidence="9">phosphonoacetaldehyde hydrolase</fullName>
        <ecNumber evidence="9">3.11.1.1</ecNumber>
    </recommendedName>
</protein>
<sequence>MSASDWKVKAVVFDWAGTVIDFGCCAPASVFRRIFDEKGLEITARQAREPMGLAKRDHIAAVLAMPEVRQNWTDKFGAAPSESDIDALYSNFLPLQKEVLSGHCDIIPGVVDLVETLRSRQIAIGGTTGYTRELMSAVTPAAAAQGYAPDAEICSDEVRQGRPAPWMLFEIAQRINVYPMSCVVKVDDTPVGIAAGHAAGAWTVAVTDTGNEMGLTLAEYEALSDAEKEERRAEIVKRFDATKPHFFVRSVADLPDVLTKIDEMLAAGERP</sequence>
<dbReference type="InterPro" id="IPR050155">
    <property type="entry name" value="HAD-like_hydrolase_sf"/>
</dbReference>
<evidence type="ECO:0000256" key="9">
    <source>
        <dbReference type="ARBA" id="ARBA00066472"/>
    </source>
</evidence>
<dbReference type="PANTHER" id="PTHR43434">
    <property type="entry name" value="PHOSPHOGLYCOLATE PHOSPHATASE"/>
    <property type="match status" value="1"/>
</dbReference>
<comment type="function">
    <text evidence="8">Involved in phosphonate degradation.</text>
</comment>
<evidence type="ECO:0000313" key="11">
    <source>
        <dbReference type="Proteomes" id="UP000237819"/>
    </source>
</evidence>
<evidence type="ECO:0000256" key="4">
    <source>
        <dbReference type="ARBA" id="ARBA00022801"/>
    </source>
</evidence>
<dbReference type="GO" id="GO:0006281">
    <property type="term" value="P:DNA repair"/>
    <property type="evidence" value="ECO:0007669"/>
    <property type="project" value="TreeGrafter"/>
</dbReference>
<comment type="catalytic activity">
    <reaction evidence="7">
        <text>phosphonoacetaldehyde + H2O = acetaldehyde + phosphate + H(+)</text>
        <dbReference type="Rhea" id="RHEA:18905"/>
        <dbReference type="ChEBI" id="CHEBI:15343"/>
        <dbReference type="ChEBI" id="CHEBI:15377"/>
        <dbReference type="ChEBI" id="CHEBI:15378"/>
        <dbReference type="ChEBI" id="CHEBI:43474"/>
        <dbReference type="ChEBI" id="CHEBI:58383"/>
        <dbReference type="EC" id="3.11.1.1"/>
    </reaction>
</comment>
<dbReference type="GO" id="GO:0008967">
    <property type="term" value="F:phosphoglycolate phosphatase activity"/>
    <property type="evidence" value="ECO:0007669"/>
    <property type="project" value="TreeGrafter"/>
</dbReference>
<dbReference type="Proteomes" id="UP000237819">
    <property type="component" value="Unassembled WGS sequence"/>
</dbReference>
<dbReference type="AlphaFoldDB" id="A0A2S8GIK4"/>
<dbReference type="InterPro" id="IPR036412">
    <property type="entry name" value="HAD-like_sf"/>
</dbReference>
<dbReference type="EC" id="3.11.1.1" evidence="9"/>
<dbReference type="InterPro" id="IPR006439">
    <property type="entry name" value="HAD-SF_hydro_IA"/>
</dbReference>
<keyword evidence="4 10" id="KW-0378">Hydrolase</keyword>
<comment type="subunit">
    <text evidence="2">Homodimer.</text>
</comment>
<comment type="cofactor">
    <cofactor evidence="1">
        <name>Mg(2+)</name>
        <dbReference type="ChEBI" id="CHEBI:18420"/>
    </cofactor>
</comment>
<organism evidence="10 11">
    <name type="scientific">Blastopirellula marina</name>
    <dbReference type="NCBI Taxonomy" id="124"/>
    <lineage>
        <taxon>Bacteria</taxon>
        <taxon>Pseudomonadati</taxon>
        <taxon>Planctomycetota</taxon>
        <taxon>Planctomycetia</taxon>
        <taxon>Pirellulales</taxon>
        <taxon>Pirellulaceae</taxon>
        <taxon>Blastopirellula</taxon>
    </lineage>
</organism>
<keyword evidence="6" id="KW-0704">Schiff base</keyword>
<accession>A0A2S8GIK4</accession>
<dbReference type="InterPro" id="IPR023198">
    <property type="entry name" value="PGP-like_dom2"/>
</dbReference>
<dbReference type="NCBIfam" id="TIGR01422">
    <property type="entry name" value="phosphonatase"/>
    <property type="match status" value="1"/>
</dbReference>
<name>A0A2S8GIK4_9BACT</name>
<dbReference type="GO" id="GO:0046872">
    <property type="term" value="F:metal ion binding"/>
    <property type="evidence" value="ECO:0007669"/>
    <property type="project" value="UniProtKB-KW"/>
</dbReference>
<dbReference type="OrthoDB" id="5504491at2"/>
<dbReference type="SFLD" id="SFLDS00003">
    <property type="entry name" value="Haloacid_Dehalogenase"/>
    <property type="match status" value="1"/>
</dbReference>
<evidence type="ECO:0000256" key="6">
    <source>
        <dbReference type="ARBA" id="ARBA00023270"/>
    </source>
</evidence>
<evidence type="ECO:0000256" key="7">
    <source>
        <dbReference type="ARBA" id="ARBA00052005"/>
    </source>
</evidence>
<dbReference type="EMBL" id="PUHZ01000020">
    <property type="protein sequence ID" value="PQO44282.1"/>
    <property type="molecule type" value="Genomic_DNA"/>
</dbReference>
<dbReference type="SFLD" id="SFLDG01135">
    <property type="entry name" value="C1.5.6:_HAD__Beta-PGM__Phospha"/>
    <property type="match status" value="1"/>
</dbReference>
<keyword evidence="5" id="KW-0460">Magnesium</keyword>
<evidence type="ECO:0000256" key="3">
    <source>
        <dbReference type="ARBA" id="ARBA00022723"/>
    </source>
</evidence>
<dbReference type="RefSeq" id="WP_105337251.1">
    <property type="nucleotide sequence ID" value="NZ_PUHZ01000020.1"/>
</dbReference>
<dbReference type="GO" id="GO:0019700">
    <property type="term" value="P:organic phosphonate catabolic process"/>
    <property type="evidence" value="ECO:0007669"/>
    <property type="project" value="InterPro"/>
</dbReference>
<proteinExistence type="inferred from homology"/>
<keyword evidence="3" id="KW-0479">Metal-binding</keyword>
<dbReference type="SFLD" id="SFLDG01129">
    <property type="entry name" value="C1.5:_HAD__Beta-PGM__Phosphata"/>
    <property type="match status" value="1"/>
</dbReference>
<dbReference type="GO" id="GO:0005829">
    <property type="term" value="C:cytosol"/>
    <property type="evidence" value="ECO:0007669"/>
    <property type="project" value="TreeGrafter"/>
</dbReference>
<dbReference type="NCBIfam" id="TIGR01509">
    <property type="entry name" value="HAD-SF-IA-v3"/>
    <property type="match status" value="1"/>
</dbReference>
<reference evidence="10 11" key="1">
    <citation type="submission" date="2018-02" db="EMBL/GenBank/DDBJ databases">
        <title>Comparative genomes isolates from brazilian mangrove.</title>
        <authorList>
            <person name="Araujo J.E."/>
            <person name="Taketani R.G."/>
            <person name="Silva M.C.P."/>
            <person name="Loureco M.V."/>
            <person name="Andreote F.D."/>
        </authorList>
    </citation>
    <scope>NUCLEOTIDE SEQUENCE [LARGE SCALE GENOMIC DNA]</scope>
    <source>
        <strain evidence="10 11">Nap-Phe MGV</strain>
    </source>
</reference>
<dbReference type="SUPFAM" id="SSF56784">
    <property type="entry name" value="HAD-like"/>
    <property type="match status" value="1"/>
</dbReference>
<dbReference type="GO" id="GO:0050194">
    <property type="term" value="F:phosphonoacetaldehyde hydrolase activity"/>
    <property type="evidence" value="ECO:0007669"/>
    <property type="project" value="UniProtKB-EC"/>
</dbReference>
<evidence type="ECO:0000256" key="5">
    <source>
        <dbReference type="ARBA" id="ARBA00022842"/>
    </source>
</evidence>
<evidence type="ECO:0000313" key="10">
    <source>
        <dbReference type="EMBL" id="PQO44282.1"/>
    </source>
</evidence>